<dbReference type="OrthoDB" id="1518325at2759"/>
<comment type="caution">
    <text evidence="3">The sequence shown here is derived from an EMBL/GenBank/DDBJ whole genome shotgun (WGS) entry which is preliminary data.</text>
</comment>
<dbReference type="InterPro" id="IPR008889">
    <property type="entry name" value="VQ"/>
</dbReference>
<keyword evidence="4" id="KW-1185">Reference proteome</keyword>
<dbReference type="PANTHER" id="PTHR33143">
    <property type="entry name" value="F16F4.1 PROTEIN-RELATED"/>
    <property type="match status" value="1"/>
</dbReference>
<dbReference type="InterPro" id="IPR039607">
    <property type="entry name" value="VQ_8/17/18/20/21/25"/>
</dbReference>
<dbReference type="Pfam" id="PF05678">
    <property type="entry name" value="VQ"/>
    <property type="match status" value="1"/>
</dbReference>
<protein>
    <recommendedName>
        <fullName evidence="2">VQ domain-containing protein</fullName>
    </recommendedName>
</protein>
<evidence type="ECO:0000313" key="4">
    <source>
        <dbReference type="Proteomes" id="UP000636709"/>
    </source>
</evidence>
<proteinExistence type="predicted"/>
<name>A0A835AE01_9POAL</name>
<dbReference type="EMBL" id="JACEFO010002446">
    <property type="protein sequence ID" value="KAF8660006.1"/>
    <property type="molecule type" value="Genomic_DNA"/>
</dbReference>
<organism evidence="3 4">
    <name type="scientific">Digitaria exilis</name>
    <dbReference type="NCBI Taxonomy" id="1010633"/>
    <lineage>
        <taxon>Eukaryota</taxon>
        <taxon>Viridiplantae</taxon>
        <taxon>Streptophyta</taxon>
        <taxon>Embryophyta</taxon>
        <taxon>Tracheophyta</taxon>
        <taxon>Spermatophyta</taxon>
        <taxon>Magnoliopsida</taxon>
        <taxon>Liliopsida</taxon>
        <taxon>Poales</taxon>
        <taxon>Poaceae</taxon>
        <taxon>PACMAD clade</taxon>
        <taxon>Panicoideae</taxon>
        <taxon>Panicodae</taxon>
        <taxon>Paniceae</taxon>
        <taxon>Anthephorinae</taxon>
        <taxon>Digitaria</taxon>
    </lineage>
</organism>
<feature type="region of interest" description="Disordered" evidence="1">
    <location>
        <begin position="63"/>
        <end position="85"/>
    </location>
</feature>
<accession>A0A835AE01</accession>
<gene>
    <name evidence="3" type="ORF">HU200_058090</name>
</gene>
<dbReference type="AlphaFoldDB" id="A0A835AE01"/>
<feature type="domain" description="VQ" evidence="2">
    <location>
        <begin position="99"/>
        <end position="124"/>
    </location>
</feature>
<evidence type="ECO:0000259" key="2">
    <source>
        <dbReference type="Pfam" id="PF05678"/>
    </source>
</evidence>
<evidence type="ECO:0000256" key="1">
    <source>
        <dbReference type="SAM" id="MobiDB-lite"/>
    </source>
</evidence>
<sequence>MIYRGRRKLPPGAGSKEGSIHRIGRVLSASKLATPSSWLHAAGKTTDRSDRRRANRSPFLARTMHQQQHQLQGPRPATLKVSKRPRPPVQQPVIIYLESPKVVHAHPGEFKSVVQRLTGRRAPPPTQLLDDLQFQLYGGQMMPLVASSSMPAGAADAVRGSSLGFFITDGHHHPEQNPLGGAAALYHQLLPSSSTIGACYDLRGGDISLRQPPAATTNDDLVYAYYMHQPSVRLELNVGRRSIKFDHVQTNVSRVVFVWDDRIGLASSVHLATRTM</sequence>
<dbReference type="PANTHER" id="PTHR33143:SF39">
    <property type="entry name" value="VQ DOMAIN-CONTAINING PROTEIN"/>
    <property type="match status" value="1"/>
</dbReference>
<dbReference type="Proteomes" id="UP000636709">
    <property type="component" value="Unassembled WGS sequence"/>
</dbReference>
<dbReference type="GO" id="GO:0005634">
    <property type="term" value="C:nucleus"/>
    <property type="evidence" value="ECO:0007669"/>
    <property type="project" value="TreeGrafter"/>
</dbReference>
<evidence type="ECO:0000313" key="3">
    <source>
        <dbReference type="EMBL" id="KAF8660006.1"/>
    </source>
</evidence>
<feature type="region of interest" description="Disordered" evidence="1">
    <location>
        <begin position="1"/>
        <end position="20"/>
    </location>
</feature>
<reference evidence="3" key="1">
    <citation type="submission" date="2020-07" db="EMBL/GenBank/DDBJ databases">
        <title>Genome sequence and genetic diversity analysis of an under-domesticated orphan crop, white fonio (Digitaria exilis).</title>
        <authorList>
            <person name="Bennetzen J.L."/>
            <person name="Chen S."/>
            <person name="Ma X."/>
            <person name="Wang X."/>
            <person name="Yssel A.E.J."/>
            <person name="Chaluvadi S.R."/>
            <person name="Johnson M."/>
            <person name="Gangashetty P."/>
            <person name="Hamidou F."/>
            <person name="Sanogo M.D."/>
            <person name="Zwaenepoel A."/>
            <person name="Wallace J."/>
            <person name="Van De Peer Y."/>
            <person name="Van Deynze A."/>
        </authorList>
    </citation>
    <scope>NUCLEOTIDE SEQUENCE</scope>
    <source>
        <tissue evidence="3">Leaves</tissue>
    </source>
</reference>